<evidence type="ECO:0000313" key="2">
    <source>
        <dbReference type="Proteomes" id="UP001196413"/>
    </source>
</evidence>
<comment type="caution">
    <text evidence="1">The sequence shown here is derived from an EMBL/GenBank/DDBJ whole genome shotgun (WGS) entry which is preliminary data.</text>
</comment>
<name>A0AAD5QPN9_PARTN</name>
<keyword evidence="2" id="KW-1185">Reference proteome</keyword>
<gene>
    <name evidence="1" type="ORF">KIN20_016318</name>
</gene>
<sequence length="110" mass="12454">MAEGLKIPHHSKPPKSRAIKVKITTENACANTFSQSHYERLNSTIFKVTHEQCDNGLIGLYLYCRCELRGAEIFDGYCYMKCNHEIAGMEAKLEPCVCEVNSNYGHLGWP</sequence>
<dbReference type="Proteomes" id="UP001196413">
    <property type="component" value="Unassembled WGS sequence"/>
</dbReference>
<organism evidence="1 2">
    <name type="scientific">Parelaphostrongylus tenuis</name>
    <name type="common">Meningeal worm</name>
    <dbReference type="NCBI Taxonomy" id="148309"/>
    <lineage>
        <taxon>Eukaryota</taxon>
        <taxon>Metazoa</taxon>
        <taxon>Ecdysozoa</taxon>
        <taxon>Nematoda</taxon>
        <taxon>Chromadorea</taxon>
        <taxon>Rhabditida</taxon>
        <taxon>Rhabditina</taxon>
        <taxon>Rhabditomorpha</taxon>
        <taxon>Strongyloidea</taxon>
        <taxon>Metastrongylidae</taxon>
        <taxon>Parelaphostrongylus</taxon>
    </lineage>
</organism>
<proteinExistence type="predicted"/>
<evidence type="ECO:0000313" key="1">
    <source>
        <dbReference type="EMBL" id="KAJ1358017.1"/>
    </source>
</evidence>
<dbReference type="AlphaFoldDB" id="A0AAD5QPN9"/>
<protein>
    <submittedName>
        <fullName evidence="1">Uncharacterized protein</fullName>
    </submittedName>
</protein>
<dbReference type="EMBL" id="JAHQIW010003283">
    <property type="protein sequence ID" value="KAJ1358017.1"/>
    <property type="molecule type" value="Genomic_DNA"/>
</dbReference>
<reference evidence="1" key="1">
    <citation type="submission" date="2021-06" db="EMBL/GenBank/DDBJ databases">
        <title>Parelaphostrongylus tenuis whole genome reference sequence.</title>
        <authorList>
            <person name="Garwood T.J."/>
            <person name="Larsen P.A."/>
            <person name="Fountain-Jones N.M."/>
            <person name="Garbe J.R."/>
            <person name="Macchietto M.G."/>
            <person name="Kania S.A."/>
            <person name="Gerhold R.W."/>
            <person name="Richards J.E."/>
            <person name="Wolf T.M."/>
        </authorList>
    </citation>
    <scope>NUCLEOTIDE SEQUENCE</scope>
    <source>
        <strain evidence="1">MNPRO001-30</strain>
        <tissue evidence="1">Meninges</tissue>
    </source>
</reference>
<accession>A0AAD5QPN9</accession>